<dbReference type="PANTHER" id="PTHR30065">
    <property type="entry name" value="FLAGELLAR BIOSYNTHETIC PROTEIN FLIR"/>
    <property type="match status" value="1"/>
</dbReference>
<keyword evidence="4 10" id="KW-1003">Cell membrane</keyword>
<evidence type="ECO:0000256" key="7">
    <source>
        <dbReference type="ARBA" id="ARBA00023136"/>
    </source>
</evidence>
<feature type="transmembrane region" description="Helical" evidence="10">
    <location>
        <begin position="40"/>
        <end position="58"/>
    </location>
</feature>
<comment type="subcellular location">
    <subcellularLocation>
        <location evidence="10">Cell membrane</location>
        <topology evidence="10">Multi-pass membrane protein</topology>
    </subcellularLocation>
    <subcellularLocation>
        <location evidence="10">Bacterial flagellum basal body</location>
    </subcellularLocation>
</comment>
<dbReference type="InterPro" id="IPR002010">
    <property type="entry name" value="T3SS_IM_R"/>
</dbReference>
<keyword evidence="11" id="KW-0966">Cell projection</keyword>
<evidence type="ECO:0000256" key="5">
    <source>
        <dbReference type="ARBA" id="ARBA00022692"/>
    </source>
</evidence>
<comment type="function">
    <text evidence="1 10">Role in flagellar biosynthesis.</text>
</comment>
<evidence type="ECO:0000256" key="10">
    <source>
        <dbReference type="RuleBase" id="RU362071"/>
    </source>
</evidence>
<keyword evidence="7 10" id="KW-0472">Membrane</keyword>
<keyword evidence="11" id="KW-0969">Cilium</keyword>
<evidence type="ECO:0000256" key="3">
    <source>
        <dbReference type="ARBA" id="ARBA00021717"/>
    </source>
</evidence>
<sequence>MLPLFPFPSLRDVIIFALVLSRVAGIFAALPLFGGSRLPMNVKALLVFMITLVCFPVLKITPPPMPTDVFTLGFLALSEVMVGLTLAFIAQIVFVAVEFSGQIIGMQMGLTISSIIDPAMGTQVQIMSVLQSLFATLLFLALDVHHVFIRAVVDSFSVIPIGGWHLTGGVITFLVQRTSDIFVIGIRLAAPVMVALLLASVALGIMARAFPQMNIFIVSMPLNIGLGFLIMGGTLLIFFHVLEVSFGNLKGQIDTLFRLMAKGG</sequence>
<proteinExistence type="inferred from homology"/>
<feature type="transmembrane region" description="Helical" evidence="10">
    <location>
        <begin position="70"/>
        <end position="97"/>
    </location>
</feature>
<dbReference type="PRINTS" id="PR00953">
    <property type="entry name" value="TYPE3IMRPROT"/>
</dbReference>
<evidence type="ECO:0000256" key="4">
    <source>
        <dbReference type="ARBA" id="ARBA00022475"/>
    </source>
</evidence>
<organism evidence="11 12">
    <name type="scientific">Oryzomonas rubra</name>
    <dbReference type="NCBI Taxonomy" id="2509454"/>
    <lineage>
        <taxon>Bacteria</taxon>
        <taxon>Pseudomonadati</taxon>
        <taxon>Thermodesulfobacteriota</taxon>
        <taxon>Desulfuromonadia</taxon>
        <taxon>Geobacterales</taxon>
        <taxon>Geobacteraceae</taxon>
        <taxon>Oryzomonas</taxon>
    </lineage>
</organism>
<dbReference type="Pfam" id="PF01311">
    <property type="entry name" value="Bac_export_1"/>
    <property type="match status" value="1"/>
</dbReference>
<feature type="transmembrane region" description="Helical" evidence="10">
    <location>
        <begin position="155"/>
        <end position="176"/>
    </location>
</feature>
<dbReference type="GO" id="GO:0044780">
    <property type="term" value="P:bacterial-type flagellum assembly"/>
    <property type="evidence" value="ECO:0007669"/>
    <property type="project" value="UniProtKB-UniRule"/>
</dbReference>
<evidence type="ECO:0000256" key="9">
    <source>
        <dbReference type="NCBIfam" id="TIGR01400"/>
    </source>
</evidence>
<accession>A0A5A9XAS9</accession>
<keyword evidence="12" id="KW-1185">Reference proteome</keyword>
<dbReference type="GO" id="GO:0006605">
    <property type="term" value="P:protein targeting"/>
    <property type="evidence" value="ECO:0007669"/>
    <property type="project" value="UniProtKB-UniRule"/>
</dbReference>
<feature type="transmembrane region" description="Helical" evidence="10">
    <location>
        <begin position="13"/>
        <end position="33"/>
    </location>
</feature>
<dbReference type="NCBIfam" id="TIGR01400">
    <property type="entry name" value="fliR"/>
    <property type="match status" value="1"/>
</dbReference>
<dbReference type="RefSeq" id="WP_149308293.1">
    <property type="nucleotide sequence ID" value="NZ_SRSD01000008.1"/>
</dbReference>
<dbReference type="GO" id="GO:0009425">
    <property type="term" value="C:bacterial-type flagellum basal body"/>
    <property type="evidence" value="ECO:0007669"/>
    <property type="project" value="UniProtKB-SubCell"/>
</dbReference>
<evidence type="ECO:0000256" key="8">
    <source>
        <dbReference type="ARBA" id="ARBA00023143"/>
    </source>
</evidence>
<dbReference type="Proteomes" id="UP000324298">
    <property type="component" value="Unassembled WGS sequence"/>
</dbReference>
<feature type="transmembrane region" description="Helical" evidence="10">
    <location>
        <begin position="129"/>
        <end position="149"/>
    </location>
</feature>
<comment type="similarity">
    <text evidence="2 10">Belongs to the FliR/MopE/SpaR family.</text>
</comment>
<evidence type="ECO:0000313" key="12">
    <source>
        <dbReference type="Proteomes" id="UP000324298"/>
    </source>
</evidence>
<keyword evidence="8 10" id="KW-0975">Bacterial flagellum</keyword>
<keyword evidence="11" id="KW-0282">Flagellum</keyword>
<protein>
    <recommendedName>
        <fullName evidence="3 9">Flagellar biosynthetic protein FliR</fullName>
    </recommendedName>
</protein>
<dbReference type="PANTHER" id="PTHR30065:SF8">
    <property type="entry name" value="FLAGELLAR BIOSYNTHETIC PROTEIN FLIR"/>
    <property type="match status" value="1"/>
</dbReference>
<dbReference type="InterPro" id="IPR006303">
    <property type="entry name" value="FliR"/>
</dbReference>
<keyword evidence="6 10" id="KW-1133">Transmembrane helix</keyword>
<feature type="transmembrane region" description="Helical" evidence="10">
    <location>
        <begin position="188"/>
        <end position="210"/>
    </location>
</feature>
<reference evidence="11 12" key="1">
    <citation type="submission" date="2019-04" db="EMBL/GenBank/DDBJ databases">
        <title>Geobacter ruber sp. nov., ferric-reducing bacteria isolated from paddy soil.</title>
        <authorList>
            <person name="Xu Z."/>
            <person name="Masuda Y."/>
            <person name="Itoh H."/>
            <person name="Senoo K."/>
        </authorList>
    </citation>
    <scope>NUCLEOTIDE SEQUENCE [LARGE SCALE GENOMIC DNA]</scope>
    <source>
        <strain evidence="11 12">Red88</strain>
    </source>
</reference>
<dbReference type="GO" id="GO:0005886">
    <property type="term" value="C:plasma membrane"/>
    <property type="evidence" value="ECO:0007669"/>
    <property type="project" value="UniProtKB-SubCell"/>
</dbReference>
<gene>
    <name evidence="11" type="primary">fliR</name>
    <name evidence="11" type="ORF">ET418_13340</name>
</gene>
<feature type="transmembrane region" description="Helical" evidence="10">
    <location>
        <begin position="222"/>
        <end position="242"/>
    </location>
</feature>
<evidence type="ECO:0000256" key="6">
    <source>
        <dbReference type="ARBA" id="ARBA00022989"/>
    </source>
</evidence>
<dbReference type="AlphaFoldDB" id="A0A5A9XAS9"/>
<evidence type="ECO:0000256" key="2">
    <source>
        <dbReference type="ARBA" id="ARBA00009772"/>
    </source>
</evidence>
<dbReference type="OrthoDB" id="9797790at2"/>
<keyword evidence="5 10" id="KW-0812">Transmembrane</keyword>
<evidence type="ECO:0000256" key="1">
    <source>
        <dbReference type="ARBA" id="ARBA00002578"/>
    </source>
</evidence>
<evidence type="ECO:0000313" key="11">
    <source>
        <dbReference type="EMBL" id="KAA0889753.1"/>
    </source>
</evidence>
<dbReference type="EMBL" id="SRSD01000008">
    <property type="protein sequence ID" value="KAA0889753.1"/>
    <property type="molecule type" value="Genomic_DNA"/>
</dbReference>
<comment type="caution">
    <text evidence="11">The sequence shown here is derived from an EMBL/GenBank/DDBJ whole genome shotgun (WGS) entry which is preliminary data.</text>
</comment>
<name>A0A5A9XAS9_9BACT</name>